<dbReference type="InterPro" id="IPR058581">
    <property type="entry name" value="TM_HPP"/>
</dbReference>
<organism evidence="3 4">
    <name type="scientific">Sungouiella intermedia</name>
    <dbReference type="NCBI Taxonomy" id="45354"/>
    <lineage>
        <taxon>Eukaryota</taxon>
        <taxon>Fungi</taxon>
        <taxon>Dikarya</taxon>
        <taxon>Ascomycota</taxon>
        <taxon>Saccharomycotina</taxon>
        <taxon>Pichiomycetes</taxon>
        <taxon>Metschnikowiaceae</taxon>
        <taxon>Sungouiella</taxon>
    </lineage>
</organism>
<protein>
    <submittedName>
        <fullName evidence="3">CIC11C00000004821</fullName>
    </submittedName>
</protein>
<dbReference type="PANTHER" id="PTHR33741">
    <property type="entry name" value="TRANSMEMBRANE PROTEIN DDB_G0269096-RELATED"/>
    <property type="match status" value="1"/>
</dbReference>
<keyword evidence="1" id="KW-0472">Membrane</keyword>
<dbReference type="AlphaFoldDB" id="A0A1L0BFW1"/>
<feature type="transmembrane region" description="Helical" evidence="1">
    <location>
        <begin position="41"/>
        <end position="62"/>
    </location>
</feature>
<dbReference type="Proteomes" id="UP000182334">
    <property type="component" value="Chromosome II"/>
</dbReference>
<feature type="transmembrane region" description="Helical" evidence="1">
    <location>
        <begin position="129"/>
        <end position="153"/>
    </location>
</feature>
<dbReference type="EMBL" id="LT635757">
    <property type="protein sequence ID" value="SGZ50297.1"/>
    <property type="molecule type" value="Genomic_DNA"/>
</dbReference>
<name>A0A1L0BFW1_9ASCO</name>
<dbReference type="STRING" id="45354.A0A1L0BFW1"/>
<dbReference type="InterPro" id="IPR007065">
    <property type="entry name" value="HPP"/>
</dbReference>
<evidence type="ECO:0000259" key="2">
    <source>
        <dbReference type="Pfam" id="PF04982"/>
    </source>
</evidence>
<feature type="transmembrane region" description="Helical" evidence="1">
    <location>
        <begin position="102"/>
        <end position="120"/>
    </location>
</feature>
<keyword evidence="1" id="KW-1133">Transmembrane helix</keyword>
<dbReference type="Pfam" id="PF04982">
    <property type="entry name" value="TM_HPP"/>
    <property type="match status" value="1"/>
</dbReference>
<feature type="transmembrane region" description="Helical" evidence="1">
    <location>
        <begin position="173"/>
        <end position="196"/>
    </location>
</feature>
<evidence type="ECO:0000313" key="3">
    <source>
        <dbReference type="EMBL" id="SGZ50297.1"/>
    </source>
</evidence>
<dbReference type="OrthoDB" id="2016548at2759"/>
<keyword evidence="1" id="KW-0812">Transmembrane</keyword>
<keyword evidence="4" id="KW-1185">Reference proteome</keyword>
<accession>A0A1L0BFW1</accession>
<evidence type="ECO:0000313" key="4">
    <source>
        <dbReference type="Proteomes" id="UP000182334"/>
    </source>
</evidence>
<reference evidence="3 4" key="1">
    <citation type="submission" date="2016-10" db="EMBL/GenBank/DDBJ databases">
        <authorList>
            <person name="de Groot N.N."/>
        </authorList>
    </citation>
    <scope>NUCLEOTIDE SEQUENCE [LARGE SCALE GENOMIC DNA]</scope>
    <source>
        <strain evidence="3 4">CBS 141442</strain>
    </source>
</reference>
<proteinExistence type="predicted"/>
<feature type="transmembrane region" description="Helical" evidence="1">
    <location>
        <begin position="74"/>
        <end position="96"/>
    </location>
</feature>
<dbReference type="PANTHER" id="PTHR33741:SF5">
    <property type="entry name" value="TRANSMEMBRANE PROTEIN DDB_G0269096-RELATED"/>
    <property type="match status" value="1"/>
</dbReference>
<evidence type="ECO:0000256" key="1">
    <source>
        <dbReference type="SAM" id="Phobius"/>
    </source>
</evidence>
<feature type="domain" description="HPP transmembrane region" evidence="2">
    <location>
        <begin position="40"/>
        <end position="200"/>
    </location>
</feature>
<sequence length="283" mass="31513">MFRFTIDNWLNPHLPPNQTRKLPQPFRRFLGGHTPKPVADYWIWVEIFIGSFCGILLLEGVLRSHTALTSHHVKGIIASYGASAILCFNANVGPLAQPRNVLMGHFVASIIGVGIQRLFALSEGGRDHFYVSGALSVAVLSVVMSILNCVHPPAGASALLPSVDPGVRAMGWWYLPVQLISSVLIIGAASITGNIIRVYPTFWWTPGKVGRPPKEEEKLEPLEKIPTTQSELYRREKEERYGVTFTAGKTIEITSNEILVPRGIQFDELAYDWLETLQRELKD</sequence>
<gene>
    <name evidence="3" type="ORF">SAMEA4029010_CIC11G00000004821</name>
</gene>